<comment type="caution">
    <text evidence="1">The sequence shown here is derived from an EMBL/GenBank/DDBJ whole genome shotgun (WGS) entry which is preliminary data.</text>
</comment>
<evidence type="ECO:0000313" key="2">
    <source>
        <dbReference type="Proteomes" id="UP000342249"/>
    </source>
</evidence>
<protein>
    <submittedName>
        <fullName evidence="1">Uncharacterized protein</fullName>
    </submittedName>
</protein>
<dbReference type="RefSeq" id="WP_152749861.1">
    <property type="nucleotide sequence ID" value="NZ_SPSE01000010.1"/>
</dbReference>
<reference evidence="1 2" key="1">
    <citation type="journal article" date="2019" name="Lett. Appl. Microbiol.">
        <title>A case of 'blown pack' spoilage of vacuum-packaged pork likely associated with Clostridium estertheticum in Canada.</title>
        <authorList>
            <person name="Zhang P."/>
            <person name="Ward P."/>
            <person name="McMullen L.M."/>
            <person name="Yang X."/>
        </authorList>
    </citation>
    <scope>NUCLEOTIDE SEQUENCE [LARGE SCALE GENOMIC DNA]</scope>
    <source>
        <strain evidence="1 2">MA19</strain>
    </source>
</reference>
<sequence length="700" mass="79237">MAIYTYVGLCNIIYLYFAFKGGLMNKHLRIHGDNIVECERILKVILFTLPVVNCVRSFASRSCMSVCITTASQDELYFELFPGFNKNTSDRWDCNILDLLTQQGSFLDETPDAILTEVSPNGEIILIAIEFCSALQAGNQAWQRSGRAYSTSRTKLCPFIYIVDFVKYELNAHTRERKALRFPNPAVPFSYISHSKKLSIPVIQAYFRSEEFQPSFDNSLQAFDTSIFSELDVSKYLIELIYGIDTTISENTLLSKNYKMVEFISRNSRSNSFSVADWSHLYNVPEILAFSKRTHNFNFRKKISVKSISGHVKEFIELVASYSIGIASSDLPFGLIPAKLRKNFITDLAEMYNISNPKFNKDFNSEKDLIVCILKGFKPGGDDNRPDRGLLPFVSMLTSENVEMLTFIYGPINKDSLNLLDTNIIELARRNGFWRSFVSLSNYIVIDAPLLLPHKILSSTNEIRIINNNSNKDLYLNSNQPIKPIIVPTEPNHYSENDVDTLMHTIFKYLIPNSFEGLCNPPGGDWSGISIIDSMSSTGNEFRWLSLPRVSQTGKRPDHVVTLDYLLDKPIILTVESKEKARKLESNIGHSLKNYISYLFNFNPSVEKKLNSNSWNISNTKLNMGNYYCASVGCFLAPMSLDLQAINSSCACDIIIAFEPCSSSNAWNVKIEGFTPLGIIISKHIIDILVKTSSFFNIIQ</sequence>
<dbReference type="Proteomes" id="UP000342249">
    <property type="component" value="Unassembled WGS sequence"/>
</dbReference>
<accession>A0A5N7III7</accession>
<dbReference type="EMBL" id="SPSF01000009">
    <property type="protein sequence ID" value="MPQ60793.1"/>
    <property type="molecule type" value="Genomic_DNA"/>
</dbReference>
<gene>
    <name evidence="1" type="ORF">E4V82_01515</name>
</gene>
<dbReference type="AlphaFoldDB" id="A0A5N7III7"/>
<organism evidence="1 2">
    <name type="scientific">Clostridium estertheticum</name>
    <dbReference type="NCBI Taxonomy" id="238834"/>
    <lineage>
        <taxon>Bacteria</taxon>
        <taxon>Bacillati</taxon>
        <taxon>Bacillota</taxon>
        <taxon>Clostridia</taxon>
        <taxon>Eubacteriales</taxon>
        <taxon>Clostridiaceae</taxon>
        <taxon>Clostridium</taxon>
    </lineage>
</organism>
<evidence type="ECO:0000313" key="1">
    <source>
        <dbReference type="EMBL" id="MPQ60793.1"/>
    </source>
</evidence>
<proteinExistence type="predicted"/>
<name>A0A5N7III7_9CLOT</name>